<reference evidence="3" key="1">
    <citation type="submission" date="2019-01" db="EMBL/GenBank/DDBJ databases">
        <title>Draft genomes of a novel of Sporanaerobacter strains.</title>
        <authorList>
            <person name="Ma S."/>
        </authorList>
    </citation>
    <scope>NUCLEOTIDE SEQUENCE [LARGE SCALE GENOMIC DNA]</scope>
    <source>
        <strain evidence="3">NJN-17</strain>
    </source>
</reference>
<proteinExistence type="predicted"/>
<dbReference type="SUPFAM" id="SSF48403">
    <property type="entry name" value="Ankyrin repeat"/>
    <property type="match status" value="1"/>
</dbReference>
<gene>
    <name evidence="2" type="ORF">EQM13_02120</name>
</gene>
<evidence type="ECO:0000313" key="2">
    <source>
        <dbReference type="EMBL" id="QAT60452.1"/>
    </source>
</evidence>
<dbReference type="Gene3D" id="1.25.40.20">
    <property type="entry name" value="Ankyrin repeat-containing domain"/>
    <property type="match status" value="1"/>
</dbReference>
<evidence type="ECO:0000313" key="3">
    <source>
        <dbReference type="Proteomes" id="UP000287969"/>
    </source>
</evidence>
<accession>A0A410Q8Z0</accession>
<dbReference type="EMBL" id="CP035282">
    <property type="protein sequence ID" value="QAT60452.1"/>
    <property type="molecule type" value="Genomic_DNA"/>
</dbReference>
<feature type="transmembrane region" description="Helical" evidence="1">
    <location>
        <begin position="6"/>
        <end position="23"/>
    </location>
</feature>
<evidence type="ECO:0000256" key="1">
    <source>
        <dbReference type="SAM" id="Phobius"/>
    </source>
</evidence>
<dbReference type="InterPro" id="IPR036770">
    <property type="entry name" value="Ankyrin_rpt-contain_sf"/>
</dbReference>
<sequence length="134" mass="14951">MKKKTGAYITFAAIILAAMLFDFSGKGFSLRQDSTVTEIGSYTIDQLTKAVQENDVNLVNKIIKSKSVDINGKDSEDKYPIETVLVMGNCDMAKILLEAGADPYVTTSDGRTVYDIVMKGDNKYLKEIFREYKK</sequence>
<keyword evidence="1" id="KW-0812">Transmembrane</keyword>
<keyword evidence="3" id="KW-1185">Reference proteome</keyword>
<dbReference type="OrthoDB" id="1963577at2"/>
<keyword evidence="1" id="KW-0472">Membrane</keyword>
<protein>
    <submittedName>
        <fullName evidence="2">Ankyrin repeat domain-containing protein</fullName>
    </submittedName>
</protein>
<dbReference type="AlphaFoldDB" id="A0A410Q8Z0"/>
<dbReference type="KEGG" id="spoa:EQM13_02120"/>
<organism evidence="2 3">
    <name type="scientific">Acidilutibacter cellobiosedens</name>
    <dbReference type="NCBI Taxonomy" id="2507161"/>
    <lineage>
        <taxon>Bacteria</taxon>
        <taxon>Bacillati</taxon>
        <taxon>Bacillota</taxon>
        <taxon>Tissierellia</taxon>
        <taxon>Tissierellales</taxon>
        <taxon>Acidilutibacteraceae</taxon>
        <taxon>Acidilutibacter</taxon>
    </lineage>
</organism>
<name>A0A410Q8Z0_9FIRM</name>
<dbReference type="RefSeq" id="WP_128751821.1">
    <property type="nucleotide sequence ID" value="NZ_CP035282.1"/>
</dbReference>
<keyword evidence="1" id="KW-1133">Transmembrane helix</keyword>
<dbReference type="Proteomes" id="UP000287969">
    <property type="component" value="Chromosome"/>
</dbReference>